<dbReference type="InterPro" id="IPR013154">
    <property type="entry name" value="ADH-like_N"/>
</dbReference>
<feature type="domain" description="Enoyl reductase (ER)" evidence="1">
    <location>
        <begin position="7"/>
        <end position="294"/>
    </location>
</feature>
<evidence type="ECO:0000313" key="2">
    <source>
        <dbReference type="EMBL" id="NHN57246.1"/>
    </source>
</evidence>
<reference evidence="2" key="1">
    <citation type="submission" date="2020-03" db="EMBL/GenBank/DDBJ databases">
        <title>Draft sequencing of Calidifontibacter sp. DB0510.</title>
        <authorList>
            <person name="Kim D.-U."/>
        </authorList>
    </citation>
    <scope>NUCLEOTIDE SEQUENCE</scope>
    <source>
        <strain evidence="2">DB0510</strain>
    </source>
</reference>
<evidence type="ECO:0000259" key="1">
    <source>
        <dbReference type="SMART" id="SM00829"/>
    </source>
</evidence>
<dbReference type="Pfam" id="PF08240">
    <property type="entry name" value="ADH_N"/>
    <property type="match status" value="1"/>
</dbReference>
<evidence type="ECO:0000313" key="3">
    <source>
        <dbReference type="Proteomes" id="UP000744769"/>
    </source>
</evidence>
<dbReference type="Gene3D" id="3.90.180.10">
    <property type="entry name" value="Medium-chain alcohol dehydrogenases, catalytic domain"/>
    <property type="match status" value="1"/>
</dbReference>
<dbReference type="PANTHER" id="PTHR43482:SF1">
    <property type="entry name" value="PROTEIN AST1-RELATED"/>
    <property type="match status" value="1"/>
</dbReference>
<dbReference type="GO" id="GO:0016491">
    <property type="term" value="F:oxidoreductase activity"/>
    <property type="evidence" value="ECO:0007669"/>
    <property type="project" value="InterPro"/>
</dbReference>
<accession>A0A967B1T4</accession>
<organism evidence="2 3">
    <name type="scientific">Metallococcus carri</name>
    <dbReference type="NCBI Taxonomy" id="1656884"/>
    <lineage>
        <taxon>Bacteria</taxon>
        <taxon>Bacillati</taxon>
        <taxon>Actinomycetota</taxon>
        <taxon>Actinomycetes</taxon>
        <taxon>Micrococcales</taxon>
        <taxon>Dermacoccaceae</taxon>
        <taxon>Metallococcus</taxon>
    </lineage>
</organism>
<dbReference type="InterPro" id="IPR036291">
    <property type="entry name" value="NAD(P)-bd_dom_sf"/>
</dbReference>
<dbReference type="SUPFAM" id="SSF50129">
    <property type="entry name" value="GroES-like"/>
    <property type="match status" value="1"/>
</dbReference>
<dbReference type="PANTHER" id="PTHR43482">
    <property type="entry name" value="PROTEIN AST1-RELATED"/>
    <property type="match status" value="1"/>
</dbReference>
<dbReference type="CDD" id="cd05289">
    <property type="entry name" value="MDR_like_2"/>
    <property type="match status" value="1"/>
</dbReference>
<dbReference type="EMBL" id="JAAOIV010000013">
    <property type="protein sequence ID" value="NHN57246.1"/>
    <property type="molecule type" value="Genomic_DNA"/>
</dbReference>
<comment type="caution">
    <text evidence="2">The sequence shown here is derived from an EMBL/GenBank/DDBJ whole genome shotgun (WGS) entry which is preliminary data.</text>
</comment>
<name>A0A967B1T4_9MICO</name>
<gene>
    <name evidence="2" type="ORF">G9U51_15850</name>
</gene>
<dbReference type="InterPro" id="IPR052585">
    <property type="entry name" value="Lipid_raft_assoc_Zn_ADH"/>
</dbReference>
<dbReference type="Proteomes" id="UP000744769">
    <property type="component" value="Unassembled WGS sequence"/>
</dbReference>
<sequence>MRAVVTTSPGSIEIIDVDRPEPGAGQVRVRVEVASINPVDGGVVAGVFSELGWIDQPDHIGLGWDASGVVDAVGPGVDTVRPGDRVAAFSNGVDKPLGALAGFVVVPTDAVAPLPDALSTQDAATFPLNGLTAIQALDLLGEPAGELLITGAAGAVGGFAATLAADRGWQVLGLARASDREFVESAGAALVTALPDAPVDAVLDTAVLATTALAAVRDGGRYVGVLPAAVPESVRGIDTAAITVQDNGIHLAQVIELAASGRLAARHAAEFSLDDAPAAFAALGESGLRGRVTVRP</sequence>
<dbReference type="SMART" id="SM00829">
    <property type="entry name" value="PKS_ER"/>
    <property type="match status" value="1"/>
</dbReference>
<dbReference type="RefSeq" id="WP_166198332.1">
    <property type="nucleotide sequence ID" value="NZ_JAAOIV010000013.1"/>
</dbReference>
<dbReference type="SUPFAM" id="SSF51735">
    <property type="entry name" value="NAD(P)-binding Rossmann-fold domains"/>
    <property type="match status" value="1"/>
</dbReference>
<protein>
    <submittedName>
        <fullName evidence="2">NADP-dependent oxidoreductase</fullName>
    </submittedName>
</protein>
<dbReference type="InterPro" id="IPR020843">
    <property type="entry name" value="ER"/>
</dbReference>
<dbReference type="Pfam" id="PF13602">
    <property type="entry name" value="ADH_zinc_N_2"/>
    <property type="match status" value="1"/>
</dbReference>
<keyword evidence="3" id="KW-1185">Reference proteome</keyword>
<dbReference type="Gene3D" id="3.40.50.720">
    <property type="entry name" value="NAD(P)-binding Rossmann-like Domain"/>
    <property type="match status" value="1"/>
</dbReference>
<dbReference type="AlphaFoldDB" id="A0A967B1T4"/>
<dbReference type="InterPro" id="IPR011032">
    <property type="entry name" value="GroES-like_sf"/>
</dbReference>
<proteinExistence type="predicted"/>